<reference evidence="10" key="1">
    <citation type="submission" date="2018-05" db="EMBL/GenBank/DDBJ databases">
        <authorList>
            <person name="Lanie J.A."/>
            <person name="Ng W.-L."/>
            <person name="Kazmierczak K.M."/>
            <person name="Andrzejewski T.M."/>
            <person name="Davidsen T.M."/>
            <person name="Wayne K.J."/>
            <person name="Tettelin H."/>
            <person name="Glass J.I."/>
            <person name="Rusch D."/>
            <person name="Podicherti R."/>
            <person name="Tsui H.-C.T."/>
            <person name="Winkler M.E."/>
        </authorList>
    </citation>
    <scope>NUCLEOTIDE SEQUENCE</scope>
</reference>
<comment type="subcellular location">
    <subcellularLocation>
        <location evidence="1">Cell membrane</location>
        <topology evidence="1">Multi-pass membrane protein</topology>
    </subcellularLocation>
</comment>
<dbReference type="Pfam" id="PF12704">
    <property type="entry name" value="MacB_PCD"/>
    <property type="match status" value="2"/>
</dbReference>
<feature type="transmembrane region" description="Helical" evidence="7">
    <location>
        <begin position="310"/>
        <end position="333"/>
    </location>
</feature>
<feature type="transmembrane region" description="Helical" evidence="7">
    <location>
        <begin position="779"/>
        <end position="804"/>
    </location>
</feature>
<proteinExistence type="inferred from homology"/>
<evidence type="ECO:0000256" key="7">
    <source>
        <dbReference type="SAM" id="Phobius"/>
    </source>
</evidence>
<evidence type="ECO:0008006" key="11">
    <source>
        <dbReference type="Google" id="ProtNLM"/>
    </source>
</evidence>
<feature type="transmembrane region" description="Helical" evidence="7">
    <location>
        <begin position="486"/>
        <end position="505"/>
    </location>
</feature>
<name>A0A381QQK7_9ZZZZ</name>
<dbReference type="InterPro" id="IPR050250">
    <property type="entry name" value="Macrolide_Exporter_MacB"/>
</dbReference>
<dbReference type="GO" id="GO:0022857">
    <property type="term" value="F:transmembrane transporter activity"/>
    <property type="evidence" value="ECO:0007669"/>
    <property type="project" value="TreeGrafter"/>
</dbReference>
<dbReference type="PANTHER" id="PTHR30572">
    <property type="entry name" value="MEMBRANE COMPONENT OF TRANSPORTER-RELATED"/>
    <property type="match status" value="1"/>
</dbReference>
<feature type="domain" description="MacB-like periplasmic core" evidence="9">
    <location>
        <begin position="17"/>
        <end position="259"/>
    </location>
</feature>
<evidence type="ECO:0000259" key="8">
    <source>
        <dbReference type="Pfam" id="PF02687"/>
    </source>
</evidence>
<feature type="domain" description="ABC3 transporter permease C-terminal" evidence="8">
    <location>
        <begin position="782"/>
        <end position="898"/>
    </location>
</feature>
<dbReference type="EMBL" id="UINC01001442">
    <property type="protein sequence ID" value="SUZ80819.1"/>
    <property type="molecule type" value="Genomic_DNA"/>
</dbReference>
<dbReference type="AlphaFoldDB" id="A0A381QQK7"/>
<organism evidence="10">
    <name type="scientific">marine metagenome</name>
    <dbReference type="NCBI Taxonomy" id="408172"/>
    <lineage>
        <taxon>unclassified sequences</taxon>
        <taxon>metagenomes</taxon>
        <taxon>ecological metagenomes</taxon>
    </lineage>
</organism>
<comment type="similarity">
    <text evidence="6">Belongs to the ABC-4 integral membrane protein family.</text>
</comment>
<evidence type="ECO:0000313" key="10">
    <source>
        <dbReference type="EMBL" id="SUZ80819.1"/>
    </source>
</evidence>
<keyword evidence="3 7" id="KW-0812">Transmembrane</keyword>
<protein>
    <recommendedName>
        <fullName evidence="11">ABC3 transporter permease protein domain-containing protein</fullName>
    </recommendedName>
</protein>
<dbReference type="InterPro" id="IPR025857">
    <property type="entry name" value="MacB_PCD"/>
</dbReference>
<feature type="transmembrane region" description="Helical" evidence="7">
    <location>
        <begin position="544"/>
        <end position="563"/>
    </location>
</feature>
<feature type="transmembrane region" description="Helical" evidence="7">
    <location>
        <begin position="369"/>
        <end position="394"/>
    </location>
</feature>
<feature type="transmembrane region" description="Helical" evidence="7">
    <location>
        <begin position="869"/>
        <end position="889"/>
    </location>
</feature>
<evidence type="ECO:0000256" key="5">
    <source>
        <dbReference type="ARBA" id="ARBA00023136"/>
    </source>
</evidence>
<evidence type="ECO:0000256" key="6">
    <source>
        <dbReference type="ARBA" id="ARBA00038076"/>
    </source>
</evidence>
<feature type="transmembrane region" description="Helical" evidence="7">
    <location>
        <begin position="831"/>
        <end position="857"/>
    </location>
</feature>
<evidence type="ECO:0000259" key="9">
    <source>
        <dbReference type="Pfam" id="PF12704"/>
    </source>
</evidence>
<feature type="transmembrane region" description="Helical" evidence="7">
    <location>
        <begin position="414"/>
        <end position="431"/>
    </location>
</feature>
<dbReference type="Pfam" id="PF02687">
    <property type="entry name" value="FtsX"/>
    <property type="match status" value="2"/>
</dbReference>
<gene>
    <name evidence="10" type="ORF">METZ01_LOCUS33673</name>
</gene>
<feature type="domain" description="ABC3 transporter permease C-terminal" evidence="8">
    <location>
        <begin position="321"/>
        <end position="441"/>
    </location>
</feature>
<feature type="transmembrane region" description="Helical" evidence="7">
    <location>
        <begin position="460"/>
        <end position="480"/>
    </location>
</feature>
<dbReference type="PANTHER" id="PTHR30572:SF4">
    <property type="entry name" value="ABC TRANSPORTER PERMEASE YTRF"/>
    <property type="match status" value="1"/>
</dbReference>
<sequence>VFRLTFRNITRRKLRFALTTLAVVLGVAFLSTSFFLTDRLRDTFDELATDISGELDLVVRASIDEGANRINRLPVPEEVLGFLQDVPGIRSVGPSVVGWNVVPLYTDDNGELTAIGTNGGAPQFGFNYGVPDGADYGNVLEDLSQLFITDGRAPLRTESISDPDIVGEFMLDNMTADEYGFTIGKTYTVSAPIGNRQFVLVGTANFGDPDENKNIGANISAFDEETAQEVANKVGVYDEISIALADDANEVAVMTAIRDRLDIATAEFRAFLSTLPEDQQNQLAIFAEAKLEVVTAATKIAEDQSDFDQFLNIISSVLLGFSVIAVVVSAFIINNTFSIVIGQRVRELALLRALGATGRQISRSVRLEAVVIGVVASALGLLAGYLLAALLRWVLVKIGFGDLPGSIPIRPRTIVVASVVGVGATLLSSIGPSRRVRKIPPVAALRDDLRLTPTGLRRRLLVGGAVAVAGIGALAAGMTIEMSTRLILVAIGGGALAAFIGVYLLSPAITGQVATVLGWPIRKVYRIPGRLATDNARRSPRRTAATAAALTIGLALVSLAAVVSDSVKATFLSTMDQSVEADLFVHGDTFNPQAGFSTELGADLQQLAVQRPDLVKSVLTMRWTLGGVRVGDGFKDVVAAELAVLNEHMDLEVIEGAEFRAGTGGVLVHVDSASDLGLTIGDSVAAEFPGNRISELTVAAIFEDSTLLGNWVVDVSVFDSHLPTAPLGWISVRFPVGADHVASRAAIEVYTDAYPQVVVENRSEFRDAQEKQLDQLLSIIQVFLGLSLVIAVLGITNTMALSVYERTRELGLLRAIGMTRRQLRRMVRWEAVIIALFGGLLGVAMGVLFGLAVIAALPETFVDIVSIPYTSLFGYLLVSGLFGMLAAILPARRASKLNVLDAISHE</sequence>
<evidence type="ECO:0000256" key="1">
    <source>
        <dbReference type="ARBA" id="ARBA00004651"/>
    </source>
</evidence>
<dbReference type="InterPro" id="IPR003838">
    <property type="entry name" value="ABC3_permease_C"/>
</dbReference>
<evidence type="ECO:0000256" key="4">
    <source>
        <dbReference type="ARBA" id="ARBA00022989"/>
    </source>
</evidence>
<keyword evidence="4 7" id="KW-1133">Transmembrane helix</keyword>
<evidence type="ECO:0000256" key="2">
    <source>
        <dbReference type="ARBA" id="ARBA00022475"/>
    </source>
</evidence>
<dbReference type="GO" id="GO:0005886">
    <property type="term" value="C:plasma membrane"/>
    <property type="evidence" value="ECO:0007669"/>
    <property type="project" value="UniProtKB-SubCell"/>
</dbReference>
<keyword evidence="2" id="KW-1003">Cell membrane</keyword>
<evidence type="ECO:0000256" key="3">
    <source>
        <dbReference type="ARBA" id="ARBA00022692"/>
    </source>
</evidence>
<feature type="domain" description="MacB-like periplasmic core" evidence="9">
    <location>
        <begin position="543"/>
        <end position="747"/>
    </location>
</feature>
<feature type="transmembrane region" description="Helical" evidence="7">
    <location>
        <begin position="16"/>
        <end position="36"/>
    </location>
</feature>
<feature type="non-terminal residue" evidence="10">
    <location>
        <position position="1"/>
    </location>
</feature>
<accession>A0A381QQK7</accession>
<keyword evidence="5 7" id="KW-0472">Membrane</keyword>